<evidence type="ECO:0000313" key="9">
    <source>
        <dbReference type="EMBL" id="KAF9759197.1"/>
    </source>
</evidence>
<dbReference type="SUPFAM" id="SSF52540">
    <property type="entry name" value="P-loop containing nucleoside triphosphate hydrolases"/>
    <property type="match status" value="1"/>
</dbReference>
<comment type="similarity">
    <text evidence="1">Belongs to the putative lipase ROG1 family.</text>
</comment>
<proteinExistence type="inferred from homology"/>
<dbReference type="SMART" id="SM00248">
    <property type="entry name" value="ANK"/>
    <property type="match status" value="11"/>
</dbReference>
<dbReference type="PROSITE" id="PS50297">
    <property type="entry name" value="ANK_REP_REGION"/>
    <property type="match status" value="4"/>
</dbReference>
<feature type="repeat" description="ANK" evidence="4">
    <location>
        <begin position="1218"/>
        <end position="1250"/>
    </location>
</feature>
<comment type="caution">
    <text evidence="9">The sequence shown here is derived from an EMBL/GenBank/DDBJ whole genome shotgun (WGS) entry which is preliminary data.</text>
</comment>
<dbReference type="PANTHER" id="PTHR24198">
    <property type="entry name" value="ANKYRIN REPEAT AND PROTEIN KINASE DOMAIN-CONTAINING PROTEIN"/>
    <property type="match status" value="1"/>
</dbReference>
<feature type="domain" description="GPI inositol-deacylase winged helix" evidence="7">
    <location>
        <begin position="597"/>
        <end position="681"/>
    </location>
</feature>
<evidence type="ECO:0000313" key="10">
    <source>
        <dbReference type="Proteomes" id="UP000616885"/>
    </source>
</evidence>
<dbReference type="Gene3D" id="3.40.50.300">
    <property type="entry name" value="P-loop containing nucleotide triphosphate hydrolases"/>
    <property type="match status" value="1"/>
</dbReference>
<evidence type="ECO:0000259" key="7">
    <source>
        <dbReference type="Pfam" id="PF22939"/>
    </source>
</evidence>
<dbReference type="Pfam" id="PF05057">
    <property type="entry name" value="DUF676"/>
    <property type="match status" value="1"/>
</dbReference>
<evidence type="ECO:0000259" key="8">
    <source>
        <dbReference type="Pfam" id="PF24883"/>
    </source>
</evidence>
<dbReference type="Proteomes" id="UP000616885">
    <property type="component" value="Unassembled WGS sequence"/>
</dbReference>
<dbReference type="InterPro" id="IPR002110">
    <property type="entry name" value="Ankyrin_rpt"/>
</dbReference>
<evidence type="ECO:0000256" key="3">
    <source>
        <dbReference type="ARBA" id="ARBA00023043"/>
    </source>
</evidence>
<dbReference type="SUPFAM" id="SSF53474">
    <property type="entry name" value="alpha/beta-Hydrolases"/>
    <property type="match status" value="1"/>
</dbReference>
<dbReference type="InterPro" id="IPR029058">
    <property type="entry name" value="AB_hydrolase_fold"/>
</dbReference>
<dbReference type="EMBL" id="JADCTT010000001">
    <property type="protein sequence ID" value="KAF9759197.1"/>
    <property type="molecule type" value="Genomic_DNA"/>
</dbReference>
<dbReference type="InterPro" id="IPR036770">
    <property type="entry name" value="Ankyrin_rpt-contain_sf"/>
</dbReference>
<dbReference type="InterPro" id="IPR027417">
    <property type="entry name" value="P-loop_NTPase"/>
</dbReference>
<dbReference type="Gene3D" id="1.25.40.20">
    <property type="entry name" value="Ankyrin repeat-containing domain"/>
    <property type="match status" value="4"/>
</dbReference>
<feature type="repeat" description="ANK" evidence="4">
    <location>
        <begin position="1118"/>
        <end position="1150"/>
    </location>
</feature>
<evidence type="ECO:0008006" key="11">
    <source>
        <dbReference type="Google" id="ProtNLM"/>
    </source>
</evidence>
<sequence length="1650" mass="185969">MEALTPGDIGLIQLWPKSDVAVQTILDIVAIHGLGGHPIKTWRSGKSVWLRDFLPSTIPEARIFTFGYSSKTTFAKTVSEIGDFARELLERLLSVRRNLPDHRPLIFICHSLGGIIFKKSLCLAHDHESRYGSLLSQIKSVIFLGTPHRGSDIATWAKMLGKVSNLFISDSVRIGLLNDLEPQSRVLKDIEDQFLQRTVGLQIFTFYERVKTKHIKSLVVESDSAILRLPNEVPLPLEADHRNICKFLTSSDPGYTLVLSCLEELVDQCASEQSAQQNSSPMNYTKLLQELNPSNGAFDPVMKYHATPDAAPGTCDWIKQDATFLNWFDAHTSSWLWIHGSPGSGKSVLVKYVIDLLRQRPEKEQATNVSDVVSYIFCDGKVTLDETAACLILRSILSQILQAQPGLIKHLGNKMDKADIVKLTSQELTSNISDVMLWASNTRFWLIIDAVDELPVGAAEDLLNSIWRISVNDISRRIHILISNRSGIASQFAHIANSLCLDSEKMHEIVQQYIEQKVTQFGQEHSIPSHVLPEIQAGITARSNTNFLIASLSWTAFYEGVSLWSPSTVKARLRELDELEFNLGHLYASLLSNVPKDFRPVLKKIFMLLTVARRPLSINDIHFAVSISEEHRSYEQVQSNFGFNFERVLRRFSTPFLSVDSVGSVQFRHHSFREFLTQKRMDTMDEELIRQFRSSILGCEYFANWVCFKVLTFMDWKKHSGEIVVFKRDQKVLQDSQFLSADIPQLPLLLYAIENFNSHLEKVQDEPEVIQSAAGFFTEENLKVFYQLYSKLELEFRNHGLRLQPDLEIDCPPMHLLVQLGDFLEIFKAFDGDLNKIDRSGYTPLAWAVRKSRSQLMKFLLLNPKVDPNIGLADRSKPLHLSIEDEKAFLLLISSPKVDINCKGMRDRTVLHSIISHGQPLVHLLPPLLERADLDVNALDVDRVSPLIYALGRGDGYQATMQLLNRSLGEKLDVSTTDGNGTNALALASLQGWTEVRKILVSRDRSQMFTLGQDGMNMLTRAAYFGNQQELEELLSSVPRADVVRLSNEGRFNLMNLCAQQDWAGMLERLRISFGLESQEQDTRGRTVLHWAAFSGWSYAESNLSKVQRGLINVQDFDGSTPLHLAAEHRNLRAIEFLLKEGANILIRDKHGRTPVHVAANSGAKAILELMLLSPTREFGRDKQGLSLLHYIATWEWPPVLAKFITEKRPIIDVRDKDRRTPLHYAAIYGNTMIGKVLLDAGANIELRDCIGFTPVFHAVRQGHVAFAALLHSRRANLYRRDFFNRTTADIIDLDDNPEMIELLQKLKAPFPVQRKRRYSPPGRSQYSPTLTSPMSASATRGSQSPPIFASPMAAWVICHPPKEGLGEELLCPSCQENDRGINRRSCENLQLTVLARHLDCIKSYFLLRGDSPFKIHQGRSAFHVAAYLGDILITRELCSFDMSGHFDANAPEGTPALIAASFGNFDLAHELILRGADPFQVTEKGLNMLHLAALGGHLPLVETLIVKGLSVEAKVENEDGLLALHMAVDQRQKEVVKFLLGFYNTRYRLDPYQSVALFLLGSGCFCIDPEQKLVKVDRYRFLGDEPDPLTQPFEGIASVLARSIPLLSKGCSPHPILALIIQRRRHLIQFNKSDLLSYLLKWSNACMTT</sequence>
<feature type="region of interest" description="Disordered" evidence="5">
    <location>
        <begin position="1315"/>
        <end position="1344"/>
    </location>
</feature>
<keyword evidence="3 4" id="KW-0040">ANK repeat</keyword>
<dbReference type="PROSITE" id="PS50088">
    <property type="entry name" value="ANK_REPEAT"/>
    <property type="match status" value="4"/>
</dbReference>
<dbReference type="Pfam" id="PF22939">
    <property type="entry name" value="WHD_GPIID"/>
    <property type="match status" value="1"/>
</dbReference>
<evidence type="ECO:0000256" key="4">
    <source>
        <dbReference type="PROSITE-ProRule" id="PRU00023"/>
    </source>
</evidence>
<name>A0A8H7NN90_BIOOC</name>
<dbReference type="Pfam" id="PF24883">
    <property type="entry name" value="NPHP3_N"/>
    <property type="match status" value="1"/>
</dbReference>
<evidence type="ECO:0000256" key="5">
    <source>
        <dbReference type="SAM" id="MobiDB-lite"/>
    </source>
</evidence>
<accession>A0A8H7NN90</accession>
<evidence type="ECO:0000256" key="2">
    <source>
        <dbReference type="ARBA" id="ARBA00022737"/>
    </source>
</evidence>
<feature type="repeat" description="ANK" evidence="4">
    <location>
        <begin position="1485"/>
        <end position="1517"/>
    </location>
</feature>
<keyword evidence="2" id="KW-0677">Repeat</keyword>
<dbReference type="Pfam" id="PF12796">
    <property type="entry name" value="Ank_2"/>
    <property type="match status" value="3"/>
</dbReference>
<feature type="compositionally biased region" description="Polar residues" evidence="5">
    <location>
        <begin position="1323"/>
        <end position="1344"/>
    </location>
</feature>
<evidence type="ECO:0000259" key="6">
    <source>
        <dbReference type="Pfam" id="PF05057"/>
    </source>
</evidence>
<dbReference type="PANTHER" id="PTHR24198:SF165">
    <property type="entry name" value="ANKYRIN REPEAT-CONTAINING PROTEIN-RELATED"/>
    <property type="match status" value="1"/>
</dbReference>
<dbReference type="InterPro" id="IPR054471">
    <property type="entry name" value="GPIID_WHD"/>
</dbReference>
<reference evidence="9" key="1">
    <citation type="submission" date="2020-10" db="EMBL/GenBank/DDBJ databases">
        <title>High-Quality Genome Resource of Clonostachys rosea strain S41 by Oxford Nanopore Long-Read Sequencing.</title>
        <authorList>
            <person name="Wang H."/>
        </authorList>
    </citation>
    <scope>NUCLEOTIDE SEQUENCE</scope>
    <source>
        <strain evidence="9">S41</strain>
    </source>
</reference>
<dbReference type="Gene3D" id="3.40.50.1820">
    <property type="entry name" value="alpha/beta hydrolase"/>
    <property type="match status" value="1"/>
</dbReference>
<dbReference type="SUPFAM" id="SSF48403">
    <property type="entry name" value="Ankyrin repeat"/>
    <property type="match status" value="3"/>
</dbReference>
<evidence type="ECO:0000256" key="1">
    <source>
        <dbReference type="ARBA" id="ARBA00007920"/>
    </source>
</evidence>
<feature type="repeat" description="ANK" evidence="4">
    <location>
        <begin position="1151"/>
        <end position="1172"/>
    </location>
</feature>
<dbReference type="InterPro" id="IPR007751">
    <property type="entry name" value="DUF676_lipase-like"/>
</dbReference>
<feature type="domain" description="DUF676" evidence="6">
    <location>
        <begin position="28"/>
        <end position="153"/>
    </location>
</feature>
<organism evidence="9 10">
    <name type="scientific">Bionectria ochroleuca</name>
    <name type="common">Gliocladium roseum</name>
    <dbReference type="NCBI Taxonomy" id="29856"/>
    <lineage>
        <taxon>Eukaryota</taxon>
        <taxon>Fungi</taxon>
        <taxon>Dikarya</taxon>
        <taxon>Ascomycota</taxon>
        <taxon>Pezizomycotina</taxon>
        <taxon>Sordariomycetes</taxon>
        <taxon>Hypocreomycetidae</taxon>
        <taxon>Hypocreales</taxon>
        <taxon>Bionectriaceae</taxon>
        <taxon>Clonostachys</taxon>
    </lineage>
</organism>
<protein>
    <recommendedName>
        <fullName evidence="11">NACHT domain-containing protein</fullName>
    </recommendedName>
</protein>
<feature type="domain" description="Nephrocystin 3-like N-terminal" evidence="8">
    <location>
        <begin position="313"/>
        <end position="485"/>
    </location>
</feature>
<gene>
    <name evidence="9" type="ORF">IM811_000891</name>
</gene>
<dbReference type="InterPro" id="IPR056884">
    <property type="entry name" value="NPHP3-like_N"/>
</dbReference>